<evidence type="ECO:0000313" key="2">
    <source>
        <dbReference type="Proteomes" id="UP000034508"/>
    </source>
</evidence>
<dbReference type="InterPro" id="IPR011330">
    <property type="entry name" value="Glyco_hydro/deAcase_b/a-brl"/>
</dbReference>
<dbReference type="EMBL" id="LBSM01000002">
    <property type="protein sequence ID" value="KKQ18754.1"/>
    <property type="molecule type" value="Genomic_DNA"/>
</dbReference>
<dbReference type="SUPFAM" id="SSF88713">
    <property type="entry name" value="Glycoside hydrolase/deacetylase"/>
    <property type="match status" value="1"/>
</dbReference>
<organism evidence="1 2">
    <name type="scientific">Berkelbacteria bacterium GW2011_GWA1_36_9</name>
    <dbReference type="NCBI Taxonomy" id="1618331"/>
    <lineage>
        <taxon>Bacteria</taxon>
        <taxon>Candidatus Berkelbacteria</taxon>
    </lineage>
</organism>
<sequence>MKCDFSVKHYQEILEKALKDDFKIINFQKLKKAQKSSKIILLRHDIDCSPRRALEIAKIENNLKIKSTFFVRVHGEFYHPFDRITFPVLKEIIKMGHEIGLHTEARNLALEFKMNMIDLFKIEKKILETMLSIKIESASEHADFGRTKDYWTNHFFTKVKKEKVGIKNFPQEKRFQEFHYLSDSLGHWREGCLCQNFQKYQYIQALIHPDHWGKNACLELKKLRACNNLGNIL</sequence>
<protein>
    <recommendedName>
        <fullName evidence="3">Polysaccharide deacetylase</fullName>
    </recommendedName>
</protein>
<dbReference type="GO" id="GO:0005975">
    <property type="term" value="P:carbohydrate metabolic process"/>
    <property type="evidence" value="ECO:0007669"/>
    <property type="project" value="InterPro"/>
</dbReference>
<dbReference type="Proteomes" id="UP000034508">
    <property type="component" value="Unassembled WGS sequence"/>
</dbReference>
<evidence type="ECO:0000313" key="1">
    <source>
        <dbReference type="EMBL" id="KKQ18754.1"/>
    </source>
</evidence>
<reference evidence="1 2" key="1">
    <citation type="journal article" date="2015" name="Nature">
        <title>rRNA introns, odd ribosomes, and small enigmatic genomes across a large radiation of phyla.</title>
        <authorList>
            <person name="Brown C.T."/>
            <person name="Hug L.A."/>
            <person name="Thomas B.C."/>
            <person name="Sharon I."/>
            <person name="Castelle C.J."/>
            <person name="Singh A."/>
            <person name="Wilkins M.J."/>
            <person name="Williams K.H."/>
            <person name="Banfield J.F."/>
        </authorList>
    </citation>
    <scope>NUCLEOTIDE SEQUENCE [LARGE SCALE GENOMIC DNA]</scope>
</reference>
<dbReference type="Gene3D" id="3.20.20.370">
    <property type="entry name" value="Glycoside hydrolase/deacetylase"/>
    <property type="match status" value="1"/>
</dbReference>
<evidence type="ECO:0008006" key="3">
    <source>
        <dbReference type="Google" id="ProtNLM"/>
    </source>
</evidence>
<name>A0A0G0I3B8_9BACT</name>
<dbReference type="AlphaFoldDB" id="A0A0G0I3B8"/>
<comment type="caution">
    <text evidence="1">The sequence shown here is derived from an EMBL/GenBank/DDBJ whole genome shotgun (WGS) entry which is preliminary data.</text>
</comment>
<gene>
    <name evidence="1" type="ORF">US31_C0002G0099</name>
</gene>
<accession>A0A0G0I3B8</accession>
<proteinExistence type="predicted"/>